<evidence type="ECO:0000256" key="4">
    <source>
        <dbReference type="ARBA" id="ARBA00022806"/>
    </source>
</evidence>
<dbReference type="SMART" id="SM00490">
    <property type="entry name" value="HELICc"/>
    <property type="match status" value="1"/>
</dbReference>
<evidence type="ECO:0000256" key="5">
    <source>
        <dbReference type="ARBA" id="ARBA00022840"/>
    </source>
</evidence>
<dbReference type="PANTHER" id="PTHR47959">
    <property type="entry name" value="ATP-DEPENDENT RNA HELICASE RHLE-RELATED"/>
    <property type="match status" value="1"/>
</dbReference>
<accession>A0A4U0XYD0</accession>
<evidence type="ECO:0000256" key="7">
    <source>
        <dbReference type="SAM" id="MobiDB-lite"/>
    </source>
</evidence>
<organism evidence="9 10">
    <name type="scientific">Friedmanniomyces simplex</name>
    <dbReference type="NCBI Taxonomy" id="329884"/>
    <lineage>
        <taxon>Eukaryota</taxon>
        <taxon>Fungi</taxon>
        <taxon>Dikarya</taxon>
        <taxon>Ascomycota</taxon>
        <taxon>Pezizomycotina</taxon>
        <taxon>Dothideomycetes</taxon>
        <taxon>Dothideomycetidae</taxon>
        <taxon>Mycosphaerellales</taxon>
        <taxon>Teratosphaeriaceae</taxon>
        <taxon>Friedmanniomyces</taxon>
    </lineage>
</organism>
<dbReference type="OrthoDB" id="10265785at2759"/>
<dbReference type="STRING" id="329884.A0A4U0XYD0"/>
<keyword evidence="10" id="KW-1185">Reference proteome</keyword>
<dbReference type="EMBL" id="NAJQ01000043">
    <property type="protein sequence ID" value="TKA81937.1"/>
    <property type="molecule type" value="Genomic_DNA"/>
</dbReference>
<comment type="catalytic activity">
    <reaction evidence="6">
        <text>ATP + H2O = ADP + phosphate + H(+)</text>
        <dbReference type="Rhea" id="RHEA:13065"/>
        <dbReference type="ChEBI" id="CHEBI:15377"/>
        <dbReference type="ChEBI" id="CHEBI:15378"/>
        <dbReference type="ChEBI" id="CHEBI:30616"/>
        <dbReference type="ChEBI" id="CHEBI:43474"/>
        <dbReference type="ChEBI" id="CHEBI:456216"/>
        <dbReference type="EC" id="3.6.4.13"/>
    </reaction>
</comment>
<dbReference type="GO" id="GO:0003724">
    <property type="term" value="F:RNA helicase activity"/>
    <property type="evidence" value="ECO:0007669"/>
    <property type="project" value="UniProtKB-EC"/>
</dbReference>
<dbReference type="EC" id="3.6.4.13" evidence="1"/>
<evidence type="ECO:0000256" key="3">
    <source>
        <dbReference type="ARBA" id="ARBA00022801"/>
    </source>
</evidence>
<dbReference type="Gene3D" id="3.40.50.300">
    <property type="entry name" value="P-loop containing nucleotide triphosphate hydrolases"/>
    <property type="match status" value="1"/>
</dbReference>
<evidence type="ECO:0000313" key="10">
    <source>
        <dbReference type="Proteomes" id="UP000309340"/>
    </source>
</evidence>
<dbReference type="GO" id="GO:0016787">
    <property type="term" value="F:hydrolase activity"/>
    <property type="evidence" value="ECO:0007669"/>
    <property type="project" value="UniProtKB-KW"/>
</dbReference>
<keyword evidence="2" id="KW-0547">Nucleotide-binding</keyword>
<keyword evidence="5" id="KW-0067">ATP-binding</keyword>
<sequence>MPRQAADLEEALKKKGGLTLSQLANYDDLITDALVDRASLSSTALRQKEQRQAAETSATSTKNSRPMTGLEKLTAPASPSPTPSRSLPGVQVLITTDLGSRGIDTLLVKHVILYDVPHTSIDFIHRLGRVGRMGRRGRGVVLVGKGDRRDVVAEVRGGMFRGMALI</sequence>
<dbReference type="InterPro" id="IPR027417">
    <property type="entry name" value="P-loop_NTPase"/>
</dbReference>
<dbReference type="InterPro" id="IPR050079">
    <property type="entry name" value="DEAD_box_RNA_helicase"/>
</dbReference>
<dbReference type="GO" id="GO:0005829">
    <property type="term" value="C:cytosol"/>
    <property type="evidence" value="ECO:0007669"/>
    <property type="project" value="TreeGrafter"/>
</dbReference>
<dbReference type="PROSITE" id="PS51194">
    <property type="entry name" value="HELICASE_CTER"/>
    <property type="match status" value="1"/>
</dbReference>
<evidence type="ECO:0000256" key="1">
    <source>
        <dbReference type="ARBA" id="ARBA00012552"/>
    </source>
</evidence>
<protein>
    <recommendedName>
        <fullName evidence="1">RNA helicase</fullName>
        <ecNumber evidence="1">3.6.4.13</ecNumber>
    </recommendedName>
</protein>
<feature type="region of interest" description="Disordered" evidence="7">
    <location>
        <begin position="45"/>
        <end position="88"/>
    </location>
</feature>
<name>A0A4U0XYD0_9PEZI</name>
<keyword evidence="3" id="KW-0378">Hydrolase</keyword>
<keyword evidence="4" id="KW-0347">Helicase</keyword>
<evidence type="ECO:0000259" key="8">
    <source>
        <dbReference type="PROSITE" id="PS51194"/>
    </source>
</evidence>
<dbReference type="SUPFAM" id="SSF52540">
    <property type="entry name" value="P-loop containing nucleoside triphosphate hydrolases"/>
    <property type="match status" value="1"/>
</dbReference>
<evidence type="ECO:0000256" key="2">
    <source>
        <dbReference type="ARBA" id="ARBA00022741"/>
    </source>
</evidence>
<dbReference type="AlphaFoldDB" id="A0A4U0XYD0"/>
<evidence type="ECO:0000313" key="9">
    <source>
        <dbReference type="EMBL" id="TKA81937.1"/>
    </source>
</evidence>
<proteinExistence type="predicted"/>
<dbReference type="Proteomes" id="UP000309340">
    <property type="component" value="Unassembled WGS sequence"/>
</dbReference>
<dbReference type="PANTHER" id="PTHR47959:SF1">
    <property type="entry name" value="ATP-DEPENDENT RNA HELICASE DBPA"/>
    <property type="match status" value="1"/>
</dbReference>
<feature type="compositionally biased region" description="Polar residues" evidence="7">
    <location>
        <begin position="53"/>
        <end position="66"/>
    </location>
</feature>
<feature type="domain" description="Helicase C-terminal" evidence="8">
    <location>
        <begin position="7"/>
        <end position="166"/>
    </location>
</feature>
<reference evidence="9 10" key="1">
    <citation type="submission" date="2017-03" db="EMBL/GenBank/DDBJ databases">
        <title>Genomes of endolithic fungi from Antarctica.</title>
        <authorList>
            <person name="Coleine C."/>
            <person name="Masonjones S."/>
            <person name="Stajich J.E."/>
        </authorList>
    </citation>
    <scope>NUCLEOTIDE SEQUENCE [LARGE SCALE GENOMIC DNA]</scope>
    <source>
        <strain evidence="9 10">CCFEE 5184</strain>
    </source>
</reference>
<evidence type="ECO:0000256" key="6">
    <source>
        <dbReference type="ARBA" id="ARBA00047984"/>
    </source>
</evidence>
<dbReference type="InterPro" id="IPR001650">
    <property type="entry name" value="Helicase_C-like"/>
</dbReference>
<dbReference type="GO" id="GO:0005524">
    <property type="term" value="F:ATP binding"/>
    <property type="evidence" value="ECO:0007669"/>
    <property type="project" value="UniProtKB-KW"/>
</dbReference>
<gene>
    <name evidence="9" type="ORF">B0A55_01940</name>
</gene>
<feature type="compositionally biased region" description="Low complexity" evidence="7">
    <location>
        <begin position="73"/>
        <end position="88"/>
    </location>
</feature>
<comment type="caution">
    <text evidence="9">The sequence shown here is derived from an EMBL/GenBank/DDBJ whole genome shotgun (WGS) entry which is preliminary data.</text>
</comment>
<dbReference type="Pfam" id="PF00271">
    <property type="entry name" value="Helicase_C"/>
    <property type="match status" value="1"/>
</dbReference>